<dbReference type="EC" id="1.2.1.24" evidence="1"/>
<dbReference type="InterPro" id="IPR015590">
    <property type="entry name" value="Aldehyde_DH_dom"/>
</dbReference>
<dbReference type="Gene3D" id="3.40.309.10">
    <property type="entry name" value="Aldehyde Dehydrogenase, Chain A, domain 2"/>
    <property type="match status" value="1"/>
</dbReference>
<gene>
    <name evidence="6" type="ORF">Cvel_2151</name>
</gene>
<name>A0A0G4IAY0_9ALVE</name>
<dbReference type="Gene3D" id="3.40.605.10">
    <property type="entry name" value="Aldehyde Dehydrogenase, Chain A, domain 1"/>
    <property type="match status" value="1"/>
</dbReference>
<reference evidence="6" key="1">
    <citation type="submission" date="2014-11" db="EMBL/GenBank/DDBJ databases">
        <authorList>
            <person name="Otto D Thomas"/>
            <person name="Naeem Raeece"/>
        </authorList>
    </citation>
    <scope>NUCLEOTIDE SEQUENCE</scope>
</reference>
<dbReference type="AlphaFoldDB" id="A0A0G4IAY0"/>
<dbReference type="InterPro" id="IPR016161">
    <property type="entry name" value="Ald_DH/histidinol_DH"/>
</dbReference>
<proteinExistence type="predicted"/>
<dbReference type="PANTHER" id="PTHR43353:SF5">
    <property type="entry name" value="SUCCINATE-SEMIALDEHYDE DEHYDROGENASE, MITOCHONDRIAL"/>
    <property type="match status" value="1"/>
</dbReference>
<evidence type="ECO:0000256" key="3">
    <source>
        <dbReference type="ARBA" id="ARBA00023002"/>
    </source>
</evidence>
<dbReference type="GO" id="GO:0004777">
    <property type="term" value="F:succinate-semialdehyde dehydrogenase (NAD+) activity"/>
    <property type="evidence" value="ECO:0007669"/>
    <property type="project" value="UniProtKB-EC"/>
</dbReference>
<protein>
    <recommendedName>
        <fullName evidence="2">Succinate-semialdehyde dehydrogenase, mitochondrial</fullName>
        <ecNumber evidence="1">1.2.1.24</ecNumber>
    </recommendedName>
    <alternativeName>
        <fullName evidence="4">NAD(+)-dependent succinic semialdehyde dehydrogenase</fullName>
    </alternativeName>
</protein>
<dbReference type="SUPFAM" id="SSF53720">
    <property type="entry name" value="ALDH-like"/>
    <property type="match status" value="1"/>
</dbReference>
<dbReference type="InterPro" id="IPR016163">
    <property type="entry name" value="Ald_DH_C"/>
</dbReference>
<organism evidence="6">
    <name type="scientific">Chromera velia CCMP2878</name>
    <dbReference type="NCBI Taxonomy" id="1169474"/>
    <lineage>
        <taxon>Eukaryota</taxon>
        <taxon>Sar</taxon>
        <taxon>Alveolata</taxon>
        <taxon>Colpodellida</taxon>
        <taxon>Chromeraceae</taxon>
        <taxon>Chromera</taxon>
    </lineage>
</organism>
<dbReference type="InterPro" id="IPR016160">
    <property type="entry name" value="Ald_DH_CS_CYS"/>
</dbReference>
<evidence type="ECO:0000313" key="6">
    <source>
        <dbReference type="EMBL" id="CEM54327.1"/>
    </source>
</evidence>
<dbReference type="VEuPathDB" id="CryptoDB:Cvel_2151"/>
<dbReference type="InterPro" id="IPR050740">
    <property type="entry name" value="Aldehyde_DH_Superfamily"/>
</dbReference>
<dbReference type="PROSITE" id="PS00070">
    <property type="entry name" value="ALDEHYDE_DEHYDR_CYS"/>
    <property type="match status" value="1"/>
</dbReference>
<dbReference type="InterPro" id="IPR016162">
    <property type="entry name" value="Ald_DH_N"/>
</dbReference>
<dbReference type="Pfam" id="PF00171">
    <property type="entry name" value="Aldedh"/>
    <property type="match status" value="1"/>
</dbReference>
<dbReference type="PANTHER" id="PTHR43353">
    <property type="entry name" value="SUCCINATE-SEMIALDEHYDE DEHYDROGENASE, MITOCHONDRIAL"/>
    <property type="match status" value="1"/>
</dbReference>
<evidence type="ECO:0000256" key="2">
    <source>
        <dbReference type="ARBA" id="ARBA00019842"/>
    </source>
</evidence>
<dbReference type="EMBL" id="CDMZ01005776">
    <property type="protein sequence ID" value="CEM54327.1"/>
    <property type="molecule type" value="Genomic_DNA"/>
</dbReference>
<keyword evidence="3" id="KW-0560">Oxidoreductase</keyword>
<sequence>MSKDSKKRFDHLFLRADEATVWPTKPPYFLVKNYLIDGELRAWNGPMTKVFSPIHIQGSDEPICIGEVPAMTGEDAVKCVEAASKAYDCGLGVWPQMHVKDRIAVIENFTKKLAEKKDEIVKLLMWEICKNEEDSKKEVDRTLVYIKDTIQALKDIENQASTFQESGGVSAHIRRAPFGRVLCCGPFNYPFNETYATLIPALIMGNTVVMKLPKFGPLCHYPTYELFKECFPPGVVNIVSGSGRATMPSIMKTGKIDVLAFIGTNTAATDLQKAHPKPHRLRAVLGLDAKNPAIVLPSADVDVAAKEVILGSLSYNGQRCTAIKITFVHESMVDRFFPKLIEGVEKMKMGLPWQTGVNITPVAEAHKPDYVQDVIDDALKKGAKVLNPSGNKIDRSFVSPTILYPVTKEMKVFREEQFGPVIPVCTYKDVKEVYEYLAESQYGQQAAVFGTDTIDVARMTDVLVNQVSRVNLNSQCQRGPDCFPFTGRKDSAYGTLSVVDALRAFSIRSLIAFKSTTKNQEIVNDVLRGNHSHFLRLDYLF</sequence>
<evidence type="ECO:0000256" key="4">
    <source>
        <dbReference type="ARBA" id="ARBA00030806"/>
    </source>
</evidence>
<evidence type="ECO:0000256" key="1">
    <source>
        <dbReference type="ARBA" id="ARBA00013051"/>
    </source>
</evidence>
<dbReference type="PhylomeDB" id="A0A0G4IAY0"/>
<evidence type="ECO:0000259" key="5">
    <source>
        <dbReference type="Pfam" id="PF00171"/>
    </source>
</evidence>
<feature type="domain" description="Aldehyde dehydrogenase" evidence="5">
    <location>
        <begin position="64"/>
        <end position="505"/>
    </location>
</feature>
<accession>A0A0G4IAY0</accession>